<accession>A0ACC3N995</accession>
<protein>
    <submittedName>
        <fullName evidence="1">Uncharacterized protein</fullName>
    </submittedName>
</protein>
<sequence>MADHVENSAVRNQAGSAGYPDDPRPLWTQLGTIQEKLKQLEKDHEEQRKRLDTVEEKMDQVDAHLKAAEYRGERIDEALAGQQMLLERLATLEHRSVLAIANTLNQLTALEGKLSQR</sequence>
<evidence type="ECO:0000313" key="2">
    <source>
        <dbReference type="Proteomes" id="UP001281147"/>
    </source>
</evidence>
<dbReference type="EMBL" id="JAUTXU010000073">
    <property type="protein sequence ID" value="KAK3711887.1"/>
    <property type="molecule type" value="Genomic_DNA"/>
</dbReference>
<name>A0ACC3N995_9PEZI</name>
<comment type="caution">
    <text evidence="1">The sequence shown here is derived from an EMBL/GenBank/DDBJ whole genome shotgun (WGS) entry which is preliminary data.</text>
</comment>
<evidence type="ECO:0000313" key="1">
    <source>
        <dbReference type="EMBL" id="KAK3711887.1"/>
    </source>
</evidence>
<reference evidence="1" key="1">
    <citation type="submission" date="2023-07" db="EMBL/GenBank/DDBJ databases">
        <title>Black Yeasts Isolated from many extreme environments.</title>
        <authorList>
            <person name="Coleine C."/>
            <person name="Stajich J.E."/>
            <person name="Selbmann L."/>
        </authorList>
    </citation>
    <scope>NUCLEOTIDE SEQUENCE</scope>
    <source>
        <strain evidence="1">CCFEE 5714</strain>
    </source>
</reference>
<proteinExistence type="predicted"/>
<gene>
    <name evidence="1" type="ORF">LTR37_009405</name>
</gene>
<keyword evidence="2" id="KW-1185">Reference proteome</keyword>
<dbReference type="Proteomes" id="UP001281147">
    <property type="component" value="Unassembled WGS sequence"/>
</dbReference>
<organism evidence="1 2">
    <name type="scientific">Vermiconidia calcicola</name>
    <dbReference type="NCBI Taxonomy" id="1690605"/>
    <lineage>
        <taxon>Eukaryota</taxon>
        <taxon>Fungi</taxon>
        <taxon>Dikarya</taxon>
        <taxon>Ascomycota</taxon>
        <taxon>Pezizomycotina</taxon>
        <taxon>Dothideomycetes</taxon>
        <taxon>Dothideomycetidae</taxon>
        <taxon>Mycosphaerellales</taxon>
        <taxon>Extremaceae</taxon>
        <taxon>Vermiconidia</taxon>
    </lineage>
</organism>